<comment type="similarity">
    <text evidence="7">Belongs to the binding-protein-dependent transport system permease family.</text>
</comment>
<dbReference type="Gene3D" id="1.10.3720.10">
    <property type="entry name" value="MetI-like"/>
    <property type="match status" value="1"/>
</dbReference>
<dbReference type="PANTHER" id="PTHR30151:SF0">
    <property type="entry name" value="ABC TRANSPORTER PERMEASE PROTEIN MJ0413-RELATED"/>
    <property type="match status" value="1"/>
</dbReference>
<evidence type="ECO:0000313" key="10">
    <source>
        <dbReference type="Proteomes" id="UP001612928"/>
    </source>
</evidence>
<reference evidence="9 10" key="1">
    <citation type="submission" date="2024-10" db="EMBL/GenBank/DDBJ databases">
        <title>The Natural Products Discovery Center: Release of the First 8490 Sequenced Strains for Exploring Actinobacteria Biosynthetic Diversity.</title>
        <authorList>
            <person name="Kalkreuter E."/>
            <person name="Kautsar S.A."/>
            <person name="Yang D."/>
            <person name="Bader C.D."/>
            <person name="Teijaro C.N."/>
            <person name="Fluegel L."/>
            <person name="Davis C.M."/>
            <person name="Simpson J.R."/>
            <person name="Lauterbach L."/>
            <person name="Steele A.D."/>
            <person name="Gui C."/>
            <person name="Meng S."/>
            <person name="Li G."/>
            <person name="Viehrig K."/>
            <person name="Ye F."/>
            <person name="Su P."/>
            <person name="Kiefer A.F."/>
            <person name="Nichols A."/>
            <person name="Cepeda A.J."/>
            <person name="Yan W."/>
            <person name="Fan B."/>
            <person name="Jiang Y."/>
            <person name="Adhikari A."/>
            <person name="Zheng C.-J."/>
            <person name="Schuster L."/>
            <person name="Cowan T.M."/>
            <person name="Smanski M.J."/>
            <person name="Chevrette M.G."/>
            <person name="De Carvalho L.P.S."/>
            <person name="Shen B."/>
        </authorList>
    </citation>
    <scope>NUCLEOTIDE SEQUENCE [LARGE SCALE GENOMIC DNA]</scope>
    <source>
        <strain evidence="9 10">NPDC049503</strain>
    </source>
</reference>
<dbReference type="CDD" id="cd06261">
    <property type="entry name" value="TM_PBP2"/>
    <property type="match status" value="1"/>
</dbReference>
<feature type="domain" description="ABC transmembrane type-1" evidence="8">
    <location>
        <begin position="66"/>
        <end position="249"/>
    </location>
</feature>
<feature type="transmembrane region" description="Helical" evidence="7">
    <location>
        <begin position="130"/>
        <end position="148"/>
    </location>
</feature>
<evidence type="ECO:0000256" key="1">
    <source>
        <dbReference type="ARBA" id="ARBA00004651"/>
    </source>
</evidence>
<dbReference type="RefSeq" id="WP_397026355.1">
    <property type="nucleotide sequence ID" value="NZ_JBITMB010000022.1"/>
</dbReference>
<protein>
    <submittedName>
        <fullName evidence="9">ABC transporter permease</fullName>
    </submittedName>
</protein>
<dbReference type="PROSITE" id="PS50928">
    <property type="entry name" value="ABC_TM1"/>
    <property type="match status" value="1"/>
</dbReference>
<keyword evidence="2 7" id="KW-0813">Transport</keyword>
<dbReference type="InterPro" id="IPR035906">
    <property type="entry name" value="MetI-like_sf"/>
</dbReference>
<feature type="transmembrane region" description="Helical" evidence="7">
    <location>
        <begin position="185"/>
        <end position="206"/>
    </location>
</feature>
<keyword evidence="3" id="KW-1003">Cell membrane</keyword>
<dbReference type="SUPFAM" id="SSF161098">
    <property type="entry name" value="MetI-like"/>
    <property type="match status" value="1"/>
</dbReference>
<organism evidence="9 10">
    <name type="scientific">Nonomuraea indica</name>
    <dbReference type="NCBI Taxonomy" id="1581193"/>
    <lineage>
        <taxon>Bacteria</taxon>
        <taxon>Bacillati</taxon>
        <taxon>Actinomycetota</taxon>
        <taxon>Actinomycetes</taxon>
        <taxon>Streptosporangiales</taxon>
        <taxon>Streptosporangiaceae</taxon>
        <taxon>Nonomuraea</taxon>
    </lineage>
</organism>
<dbReference type="InterPro" id="IPR000515">
    <property type="entry name" value="MetI-like"/>
</dbReference>
<evidence type="ECO:0000256" key="6">
    <source>
        <dbReference type="ARBA" id="ARBA00023136"/>
    </source>
</evidence>
<dbReference type="Proteomes" id="UP001612928">
    <property type="component" value="Unassembled WGS sequence"/>
</dbReference>
<keyword evidence="5 7" id="KW-1133">Transmembrane helix</keyword>
<evidence type="ECO:0000256" key="7">
    <source>
        <dbReference type="RuleBase" id="RU363032"/>
    </source>
</evidence>
<proteinExistence type="inferred from homology"/>
<dbReference type="EMBL" id="JBITMB010000022">
    <property type="protein sequence ID" value="MFI7445844.1"/>
    <property type="molecule type" value="Genomic_DNA"/>
</dbReference>
<evidence type="ECO:0000256" key="2">
    <source>
        <dbReference type="ARBA" id="ARBA00022448"/>
    </source>
</evidence>
<dbReference type="Pfam" id="PF00528">
    <property type="entry name" value="BPD_transp_1"/>
    <property type="match status" value="1"/>
</dbReference>
<keyword evidence="4 7" id="KW-0812">Transmembrane</keyword>
<evidence type="ECO:0000313" key="9">
    <source>
        <dbReference type="EMBL" id="MFI7445844.1"/>
    </source>
</evidence>
<evidence type="ECO:0000259" key="8">
    <source>
        <dbReference type="PROSITE" id="PS50928"/>
    </source>
</evidence>
<evidence type="ECO:0000256" key="5">
    <source>
        <dbReference type="ARBA" id="ARBA00022989"/>
    </source>
</evidence>
<keyword evidence="6 7" id="KW-0472">Membrane</keyword>
<feature type="transmembrane region" description="Helical" evidence="7">
    <location>
        <begin position="104"/>
        <end position="124"/>
    </location>
</feature>
<feature type="transmembrane region" description="Helical" evidence="7">
    <location>
        <begin position="226"/>
        <end position="248"/>
    </location>
</feature>
<accession>A0ABW8AGF3</accession>
<comment type="subcellular location">
    <subcellularLocation>
        <location evidence="1 7">Cell membrane</location>
        <topology evidence="1 7">Multi-pass membrane protein</topology>
    </subcellularLocation>
</comment>
<dbReference type="PANTHER" id="PTHR30151">
    <property type="entry name" value="ALKANE SULFONATE ABC TRANSPORTER-RELATED, MEMBRANE SUBUNIT"/>
    <property type="match status" value="1"/>
</dbReference>
<evidence type="ECO:0000256" key="4">
    <source>
        <dbReference type="ARBA" id="ARBA00022692"/>
    </source>
</evidence>
<gene>
    <name evidence="9" type="ORF">ACIBP5_38260</name>
</gene>
<evidence type="ECO:0000256" key="3">
    <source>
        <dbReference type="ARBA" id="ARBA00022475"/>
    </source>
</evidence>
<sequence>MIRKFVTAVLRLWIVPVVLVGWEVVTRNWAHPFFPPPTTILPHMRDLWFDGPASRLWLNETALANFPPSLGRLLTGWVLSGVIGVTLGLAIGRSPLLFRFVDPIIQFGRALPPVALLPMFMAIFSIGAKMQISMIAFGIVWPVLFNAADGGRTVDPLHLETARVFRFSRAQRLLRVILPSALPKIFAGLRLSLSLALILMVIAELFSTNGLGYQLRLAERVFDPPGMWGAVILLGVLGYLFNLIFVLAERRVLAWHSSARHRT</sequence>
<keyword evidence="10" id="KW-1185">Reference proteome</keyword>
<feature type="transmembrane region" description="Helical" evidence="7">
    <location>
        <begin position="74"/>
        <end position="92"/>
    </location>
</feature>
<comment type="caution">
    <text evidence="9">The sequence shown here is derived from an EMBL/GenBank/DDBJ whole genome shotgun (WGS) entry which is preliminary data.</text>
</comment>
<name>A0ABW8AGF3_9ACTN</name>